<gene>
    <name evidence="3" type="ORF">A3G33_01485</name>
</gene>
<proteinExistence type="inferred from homology"/>
<comment type="similarity">
    <text evidence="1">Belongs to the 5'-AMP-activated protein kinase beta subunit family.</text>
</comment>
<evidence type="ECO:0000313" key="3">
    <source>
        <dbReference type="EMBL" id="OGW96854.1"/>
    </source>
</evidence>
<organism evidence="3 4">
    <name type="scientific">Candidatus Danuiimicrobium aquiferis</name>
    <dbReference type="NCBI Taxonomy" id="1801832"/>
    <lineage>
        <taxon>Bacteria</taxon>
        <taxon>Pseudomonadati</taxon>
        <taxon>Candidatus Omnitrophota</taxon>
        <taxon>Candidatus Danuiimicrobium</taxon>
    </lineage>
</organism>
<dbReference type="Proteomes" id="UP000178187">
    <property type="component" value="Unassembled WGS sequence"/>
</dbReference>
<protein>
    <recommendedName>
        <fullName evidence="2">AMP-activated protein kinase glycogen-binding domain-containing protein</fullName>
    </recommendedName>
</protein>
<dbReference type="PANTHER" id="PTHR10343">
    <property type="entry name" value="5'-AMP-ACTIVATED PROTEIN KINASE , BETA SUBUNIT"/>
    <property type="match status" value="1"/>
</dbReference>
<evidence type="ECO:0000256" key="1">
    <source>
        <dbReference type="ARBA" id="ARBA00010926"/>
    </source>
</evidence>
<reference evidence="3 4" key="1">
    <citation type="journal article" date="2016" name="Nat. Commun.">
        <title>Thousands of microbial genomes shed light on interconnected biogeochemical processes in an aquifer system.</title>
        <authorList>
            <person name="Anantharaman K."/>
            <person name="Brown C.T."/>
            <person name="Hug L.A."/>
            <person name="Sharon I."/>
            <person name="Castelle C.J."/>
            <person name="Probst A.J."/>
            <person name="Thomas B.C."/>
            <person name="Singh A."/>
            <person name="Wilkins M.J."/>
            <person name="Karaoz U."/>
            <person name="Brodie E.L."/>
            <person name="Williams K.H."/>
            <person name="Hubbard S.S."/>
            <person name="Banfield J.F."/>
        </authorList>
    </citation>
    <scope>NUCLEOTIDE SEQUENCE [LARGE SCALE GENOMIC DNA]</scope>
</reference>
<dbReference type="InterPro" id="IPR014756">
    <property type="entry name" value="Ig_E-set"/>
</dbReference>
<name>A0A1G1KV64_9BACT</name>
<dbReference type="CDD" id="cd02859">
    <property type="entry name" value="E_set_AMPKbeta_like_N"/>
    <property type="match status" value="1"/>
</dbReference>
<dbReference type="InterPro" id="IPR032640">
    <property type="entry name" value="AMPK1_CBM"/>
</dbReference>
<dbReference type="Gene3D" id="2.60.40.10">
    <property type="entry name" value="Immunoglobulins"/>
    <property type="match status" value="1"/>
</dbReference>
<evidence type="ECO:0000313" key="4">
    <source>
        <dbReference type="Proteomes" id="UP000178187"/>
    </source>
</evidence>
<dbReference type="PANTHER" id="PTHR10343:SF84">
    <property type="entry name" value="5'-AMP-ACTIVATED PROTEIN KINASE SUBUNIT BETA-1"/>
    <property type="match status" value="1"/>
</dbReference>
<sequence length="84" mass="9687">MQFFLKAPQARTVAVVGTFNQWDIRSPKYILAKDSQGSWSTSIRLKPGRYEYRFFVDGNWVDDPRATKTAQNKFGTKNAILEVK</sequence>
<dbReference type="AlphaFoldDB" id="A0A1G1KV64"/>
<dbReference type="InterPro" id="IPR013783">
    <property type="entry name" value="Ig-like_fold"/>
</dbReference>
<feature type="domain" description="AMP-activated protein kinase glycogen-binding" evidence="2">
    <location>
        <begin position="9"/>
        <end position="84"/>
    </location>
</feature>
<dbReference type="InterPro" id="IPR050827">
    <property type="entry name" value="CRP1_MDG1_kinase"/>
</dbReference>
<accession>A0A1G1KV64</accession>
<dbReference type="SUPFAM" id="SSF81296">
    <property type="entry name" value="E set domains"/>
    <property type="match status" value="1"/>
</dbReference>
<dbReference type="EMBL" id="MHFR01000048">
    <property type="protein sequence ID" value="OGW96854.1"/>
    <property type="molecule type" value="Genomic_DNA"/>
</dbReference>
<comment type="caution">
    <text evidence="3">The sequence shown here is derived from an EMBL/GenBank/DDBJ whole genome shotgun (WGS) entry which is preliminary data.</text>
</comment>
<dbReference type="Pfam" id="PF16561">
    <property type="entry name" value="AMPK1_CBM"/>
    <property type="match status" value="1"/>
</dbReference>
<evidence type="ECO:0000259" key="2">
    <source>
        <dbReference type="Pfam" id="PF16561"/>
    </source>
</evidence>